<proteinExistence type="predicted"/>
<evidence type="ECO:0000313" key="2">
    <source>
        <dbReference type="EMBL" id="AVO47076.1"/>
    </source>
</evidence>
<organism evidence="2 3">
    <name type="scientific">Phreatobacter cathodiphilus</name>
    <dbReference type="NCBI Taxonomy" id="1868589"/>
    <lineage>
        <taxon>Bacteria</taxon>
        <taxon>Pseudomonadati</taxon>
        <taxon>Pseudomonadota</taxon>
        <taxon>Alphaproteobacteria</taxon>
        <taxon>Hyphomicrobiales</taxon>
        <taxon>Phreatobacteraceae</taxon>
        <taxon>Phreatobacter</taxon>
    </lineage>
</organism>
<dbReference type="Pfam" id="PF13738">
    <property type="entry name" value="Pyr_redox_3"/>
    <property type="match status" value="1"/>
</dbReference>
<keyword evidence="3" id="KW-1185">Reference proteome</keyword>
<accession>A0A2S0NGA8</accession>
<sequence>MYGNQTRIGRLDTIIPVLVIGAAQAGLAAAYRLQQSGIDFRIVEGAGRIGDSWRKRYASLTLFTPRRFSALPGLGLDGDPEGYATRDEFADYLERYADFHRLAVSTGTGVEKLSRRADGMFSALLTTGETVLAGSVIVSTGGFQRAVVPSVAAGLDEGVNQLTSETYREPSSVAPGTVLVVGDGASGRDIAAELAASHRVLLATGKPRRLFPERILGRSIWWWLSRTGLMNAGRESFIGSRMRRADPFPDRDRSFASLERRGVTIVPRLDQTAGRQVQFVGGRTETIDAVVWAVGYRDEAAWIAVPGAVDRGGRFIERDGVSPVPALYFVGRPWQRNRASGLVMGVGDDAGVIVEAIAGGRHPAEARVPREIAPVTLACL</sequence>
<dbReference type="RefSeq" id="WP_106750446.1">
    <property type="nucleotide sequence ID" value="NZ_CP027668.1"/>
</dbReference>
<dbReference type="PRINTS" id="PR00411">
    <property type="entry name" value="PNDRDTASEI"/>
</dbReference>
<keyword evidence="1" id="KW-0560">Oxidoreductase</keyword>
<evidence type="ECO:0000256" key="1">
    <source>
        <dbReference type="ARBA" id="ARBA00023002"/>
    </source>
</evidence>
<dbReference type="KEGG" id="phr:C6569_19595"/>
<dbReference type="InterPro" id="IPR036188">
    <property type="entry name" value="FAD/NAD-bd_sf"/>
</dbReference>
<dbReference type="Gene3D" id="3.50.50.60">
    <property type="entry name" value="FAD/NAD(P)-binding domain"/>
    <property type="match status" value="1"/>
</dbReference>
<dbReference type="EMBL" id="CP027668">
    <property type="protein sequence ID" value="AVO47076.1"/>
    <property type="molecule type" value="Genomic_DNA"/>
</dbReference>
<reference evidence="2 3" key="1">
    <citation type="submission" date="2018-03" db="EMBL/GenBank/DDBJ databases">
        <title>Genome sequencing of Phreatobacter sp.</title>
        <authorList>
            <person name="Kim S.-J."/>
            <person name="Heo J."/>
            <person name="Kwon S.-W."/>
        </authorList>
    </citation>
    <scope>NUCLEOTIDE SEQUENCE [LARGE SCALE GENOMIC DNA]</scope>
    <source>
        <strain evidence="2 3">S-12</strain>
    </source>
</reference>
<name>A0A2S0NGA8_9HYPH</name>
<dbReference type="AlphaFoldDB" id="A0A2S0NGA8"/>
<dbReference type="Proteomes" id="UP000237889">
    <property type="component" value="Chromosome"/>
</dbReference>
<dbReference type="OrthoDB" id="9773233at2"/>
<dbReference type="PANTHER" id="PTHR43539:SF78">
    <property type="entry name" value="FLAVIN-CONTAINING MONOOXYGENASE"/>
    <property type="match status" value="1"/>
</dbReference>
<evidence type="ECO:0000313" key="3">
    <source>
        <dbReference type="Proteomes" id="UP000237889"/>
    </source>
</evidence>
<dbReference type="InterPro" id="IPR050982">
    <property type="entry name" value="Auxin_biosynth/cation_transpt"/>
</dbReference>
<dbReference type="SUPFAM" id="SSF51905">
    <property type="entry name" value="FAD/NAD(P)-binding domain"/>
    <property type="match status" value="2"/>
</dbReference>
<protein>
    <submittedName>
        <fullName evidence="2">Potassium transporter</fullName>
    </submittedName>
</protein>
<dbReference type="GO" id="GO:0050660">
    <property type="term" value="F:flavin adenine dinucleotide binding"/>
    <property type="evidence" value="ECO:0007669"/>
    <property type="project" value="TreeGrafter"/>
</dbReference>
<dbReference type="PANTHER" id="PTHR43539">
    <property type="entry name" value="FLAVIN-BINDING MONOOXYGENASE-LIKE PROTEIN (AFU_ORTHOLOGUE AFUA_4G09220)"/>
    <property type="match status" value="1"/>
</dbReference>
<dbReference type="GO" id="GO:0004497">
    <property type="term" value="F:monooxygenase activity"/>
    <property type="evidence" value="ECO:0007669"/>
    <property type="project" value="TreeGrafter"/>
</dbReference>
<dbReference type="PRINTS" id="PR00368">
    <property type="entry name" value="FADPNR"/>
</dbReference>
<gene>
    <name evidence="2" type="ORF">C6569_19595</name>
</gene>